<feature type="domain" description="Cytidyltransferase-like" evidence="8">
    <location>
        <begin position="8"/>
        <end position="96"/>
    </location>
</feature>
<evidence type="ECO:0000259" key="7">
    <source>
        <dbReference type="Pfam" id="PF00294"/>
    </source>
</evidence>
<dbReference type="InterPro" id="IPR029056">
    <property type="entry name" value="Ribokinase-like"/>
</dbReference>
<dbReference type="OrthoDB" id="9802794at2"/>
<evidence type="ECO:0000313" key="10">
    <source>
        <dbReference type="Proteomes" id="UP000004162"/>
    </source>
</evidence>
<dbReference type="Gene3D" id="3.40.50.620">
    <property type="entry name" value="HUPs"/>
    <property type="match status" value="1"/>
</dbReference>
<proteinExistence type="predicted"/>
<dbReference type="InterPro" id="IPR011611">
    <property type="entry name" value="PfkB_dom"/>
</dbReference>
<dbReference type="GO" id="GO:0005829">
    <property type="term" value="C:cytosol"/>
    <property type="evidence" value="ECO:0007669"/>
    <property type="project" value="TreeGrafter"/>
</dbReference>
<dbReference type="GO" id="GO:0033785">
    <property type="term" value="F:heptose 7-phosphate kinase activity"/>
    <property type="evidence" value="ECO:0007669"/>
    <property type="project" value="TreeGrafter"/>
</dbReference>
<sequence>MTERVVLVSGHFNILHPGHLRLLRYAKECGDRLVVAVESDRIAGNAAHVPEILRLEGVQSNNWVNEAFIADEPITEVISRIRPDIVVKGKEHELRFNPELAVLESYGGRLLFSSGEMVFSSLDLIRKEFKNIDTKSITLPNEYLARHGVTKERLTYLLQQFSRLKVCVIGDLIIDEYITCHPLGMSQEDTTIVVMPVDTTRFIGGAGIVAAHAAGLGASVRFISVTGNDTVREFAIAGFAESGVEARLLVDESRPTTLKQRYRSKGKSLLRVSHLHQGAISVSLQEQMLQELEEVIEEIDLLVFSDFNYGCLPQALVERIVAIAAARGVVLAADSQSSSQVGDISRFRGMDLLTPTEREARISTRNREDGLVVLAEQLRQQASANNILLKLGEEGLLIHAGDGKADEWLTDRVDALNSIPKDVAGAGDSLLITSAMTMASRGNIWEAAFLGSLAAAVQVGRVGNTPIQSQELLRELI</sequence>
<accession>Q0YTW6</accession>
<dbReference type="InterPro" id="IPR014729">
    <property type="entry name" value="Rossmann-like_a/b/a_fold"/>
</dbReference>
<dbReference type="PANTHER" id="PTHR46969">
    <property type="entry name" value="BIFUNCTIONAL PROTEIN HLDE"/>
    <property type="match status" value="1"/>
</dbReference>
<dbReference type="AlphaFoldDB" id="Q0YTW6"/>
<comment type="function">
    <text evidence="2">Catalyzes the ADP transfer from ATP to D-glycero-beta-D-manno-heptose 1-phosphate, yielding ADP-D-glycero-beta-D-manno-heptose.</text>
</comment>
<evidence type="ECO:0000256" key="6">
    <source>
        <dbReference type="ARBA" id="ARBA00023277"/>
    </source>
</evidence>
<gene>
    <name evidence="9" type="ORF">CferDRAFT_1793</name>
</gene>
<dbReference type="GO" id="GO:0016773">
    <property type="term" value="F:phosphotransferase activity, alcohol group as acceptor"/>
    <property type="evidence" value="ECO:0007669"/>
    <property type="project" value="InterPro"/>
</dbReference>
<evidence type="ECO:0000256" key="2">
    <source>
        <dbReference type="ARBA" id="ARBA00003753"/>
    </source>
</evidence>
<dbReference type="Pfam" id="PF01467">
    <property type="entry name" value="CTP_transf_like"/>
    <property type="match status" value="1"/>
</dbReference>
<name>Q0YTW6_9CHLB</name>
<dbReference type="SUPFAM" id="SSF53613">
    <property type="entry name" value="Ribokinase-like"/>
    <property type="match status" value="1"/>
</dbReference>
<dbReference type="NCBIfam" id="TIGR00125">
    <property type="entry name" value="cyt_tran_rel"/>
    <property type="match status" value="1"/>
</dbReference>
<dbReference type="PANTHER" id="PTHR46969:SF1">
    <property type="entry name" value="BIFUNCTIONAL PROTEIN HLDE"/>
    <property type="match status" value="1"/>
</dbReference>
<keyword evidence="5" id="KW-0511">Multifunctional enzyme</keyword>
<evidence type="ECO:0000256" key="5">
    <source>
        <dbReference type="ARBA" id="ARBA00023268"/>
    </source>
</evidence>
<feature type="domain" description="Carbohydrate kinase PfkB" evidence="7">
    <location>
        <begin position="165"/>
        <end position="465"/>
    </location>
</feature>
<dbReference type="Gene3D" id="3.40.1190.20">
    <property type="match status" value="1"/>
</dbReference>
<evidence type="ECO:0000256" key="3">
    <source>
        <dbReference type="ARBA" id="ARBA00022679"/>
    </source>
</evidence>
<dbReference type="GO" id="GO:0033786">
    <property type="term" value="F:heptose-1-phosphate adenylyltransferase activity"/>
    <property type="evidence" value="ECO:0007669"/>
    <property type="project" value="TreeGrafter"/>
</dbReference>
<dbReference type="InterPro" id="IPR011913">
    <property type="entry name" value="RfaE_dom_I"/>
</dbReference>
<keyword evidence="4" id="KW-0418">Kinase</keyword>
<comment type="function">
    <text evidence="1">Catalyzes the phosphorylation of D-glycero-D-manno-heptose 7-phosphate at the C-1 position to selectively form D-glycero-beta-D-manno-heptose-1,7-bisphosphate.</text>
</comment>
<protein>
    <submittedName>
        <fullName evidence="9">Cytidyltransferase-related</fullName>
    </submittedName>
</protein>
<dbReference type="Pfam" id="PF00294">
    <property type="entry name" value="PfkB"/>
    <property type="match status" value="1"/>
</dbReference>
<dbReference type="Proteomes" id="UP000004162">
    <property type="component" value="Unassembled WGS sequence"/>
</dbReference>
<dbReference type="RefSeq" id="WP_006365564.1">
    <property type="nucleotide sequence ID" value="NZ_AASE01000002.1"/>
</dbReference>
<evidence type="ECO:0000259" key="8">
    <source>
        <dbReference type="Pfam" id="PF01467"/>
    </source>
</evidence>
<reference evidence="9 10" key="1">
    <citation type="submission" date="2006-07" db="EMBL/GenBank/DDBJ databases">
        <title>Annotation of the draft genome assembly of Chlorobium ferroxidans DSM 13031.</title>
        <authorList>
            <consortium name="US DOE Joint Genome Institute (JGI-ORNL)"/>
            <person name="Larimer F."/>
            <person name="Land M."/>
            <person name="Hauser L."/>
        </authorList>
    </citation>
    <scope>NUCLEOTIDE SEQUENCE [LARGE SCALE GENOMIC DNA]</scope>
    <source>
        <strain evidence="9 10">DSM 13031</strain>
    </source>
</reference>
<keyword evidence="3 9" id="KW-0808">Transferase</keyword>
<dbReference type="EMBL" id="AASE01000002">
    <property type="protein sequence ID" value="EAT59786.1"/>
    <property type="molecule type" value="Genomic_DNA"/>
</dbReference>
<evidence type="ECO:0000256" key="4">
    <source>
        <dbReference type="ARBA" id="ARBA00022777"/>
    </source>
</evidence>
<dbReference type="SUPFAM" id="SSF52374">
    <property type="entry name" value="Nucleotidylyl transferase"/>
    <property type="match status" value="1"/>
</dbReference>
<reference evidence="9 10" key="2">
    <citation type="submission" date="2006-07" db="EMBL/GenBank/DDBJ databases">
        <title>Sequencing of the draft genome and assembly of Chlorobium ferroxidans DSM 13031.</title>
        <authorList>
            <consortium name="US DOE Joint Genome Institute (JGI-PGF)"/>
            <person name="Copeland A."/>
            <person name="Lucas S."/>
            <person name="Lapidus A."/>
            <person name="Barry K."/>
            <person name="Glavina del Rio T."/>
            <person name="Dalin E."/>
            <person name="Tice H."/>
            <person name="Bruce D."/>
            <person name="Pitluck S."/>
            <person name="Richardson P."/>
        </authorList>
    </citation>
    <scope>NUCLEOTIDE SEQUENCE [LARGE SCALE GENOMIC DNA]</scope>
    <source>
        <strain evidence="9 10">DSM 13031</strain>
    </source>
</reference>
<dbReference type="InterPro" id="IPR004821">
    <property type="entry name" value="Cyt_trans-like"/>
</dbReference>
<evidence type="ECO:0000313" key="9">
    <source>
        <dbReference type="EMBL" id="EAT59786.1"/>
    </source>
</evidence>
<dbReference type="CDD" id="cd01172">
    <property type="entry name" value="RfaE_like"/>
    <property type="match status" value="1"/>
</dbReference>
<keyword evidence="6" id="KW-0119">Carbohydrate metabolism</keyword>
<comment type="caution">
    <text evidence="9">The sequence shown here is derived from an EMBL/GenBank/DDBJ whole genome shotgun (WGS) entry which is preliminary data.</text>
</comment>
<evidence type="ECO:0000256" key="1">
    <source>
        <dbReference type="ARBA" id="ARBA00002319"/>
    </source>
</evidence>
<keyword evidence="10" id="KW-1185">Reference proteome</keyword>
<organism evidence="9 10">
    <name type="scientific">Chlorobium ferrooxidans DSM 13031</name>
    <dbReference type="NCBI Taxonomy" id="377431"/>
    <lineage>
        <taxon>Bacteria</taxon>
        <taxon>Pseudomonadati</taxon>
        <taxon>Chlorobiota</taxon>
        <taxon>Chlorobiia</taxon>
        <taxon>Chlorobiales</taxon>
        <taxon>Chlorobiaceae</taxon>
        <taxon>Chlorobium/Pelodictyon group</taxon>
        <taxon>Chlorobium</taxon>
    </lineage>
</organism>